<keyword evidence="1" id="KW-0812">Transmembrane</keyword>
<keyword evidence="3" id="KW-1185">Reference proteome</keyword>
<dbReference type="AlphaFoldDB" id="A0A0S4LLQ1"/>
<organism evidence="2 3">
    <name type="scientific">Candidatus Nitrospira nitrosa</name>
    <dbReference type="NCBI Taxonomy" id="1742972"/>
    <lineage>
        <taxon>Bacteria</taxon>
        <taxon>Pseudomonadati</taxon>
        <taxon>Nitrospirota</taxon>
        <taxon>Nitrospiria</taxon>
        <taxon>Nitrospirales</taxon>
        <taxon>Nitrospiraceae</taxon>
        <taxon>Nitrospira</taxon>
    </lineage>
</organism>
<dbReference type="EMBL" id="CZQA01000009">
    <property type="protein sequence ID" value="CUS36916.1"/>
    <property type="molecule type" value="Genomic_DNA"/>
</dbReference>
<name>A0A0S4LLQ1_9BACT</name>
<dbReference type="STRING" id="1742972.COMA1_30313"/>
<keyword evidence="1" id="KW-1133">Transmembrane helix</keyword>
<proteinExistence type="predicted"/>
<dbReference type="RefSeq" id="WP_090749440.1">
    <property type="nucleotide sequence ID" value="NZ_CZQA01000009.1"/>
</dbReference>
<dbReference type="OrthoDB" id="4727422at2"/>
<feature type="transmembrane region" description="Helical" evidence="1">
    <location>
        <begin position="6"/>
        <end position="26"/>
    </location>
</feature>
<accession>A0A0S4LLQ1</accession>
<evidence type="ECO:0000313" key="3">
    <source>
        <dbReference type="Proteomes" id="UP000199032"/>
    </source>
</evidence>
<evidence type="ECO:0000256" key="1">
    <source>
        <dbReference type="SAM" id="Phobius"/>
    </source>
</evidence>
<gene>
    <name evidence="2" type="ORF">COMA1_30313</name>
</gene>
<evidence type="ECO:0000313" key="2">
    <source>
        <dbReference type="EMBL" id="CUS36916.1"/>
    </source>
</evidence>
<protein>
    <submittedName>
        <fullName evidence="2">Uncharacterized protein</fullName>
    </submittedName>
</protein>
<reference evidence="2 3" key="1">
    <citation type="submission" date="2015-10" db="EMBL/GenBank/DDBJ databases">
        <authorList>
            <person name="Gilbert D.G."/>
        </authorList>
    </citation>
    <scope>NUCLEOTIDE SEQUENCE [LARGE SCALE GENOMIC DNA]</scope>
    <source>
        <strain evidence="2">COMA1</strain>
    </source>
</reference>
<dbReference type="Proteomes" id="UP000199032">
    <property type="component" value="Unassembled WGS sequence"/>
</dbReference>
<sequence>MEWAKHIVFTPILVGIFQGICIAGLMNLPVEQRKVLEDSSHFTIVRTVTALPEAIVALCGDLTGGLAEPAAKWEATDCIKDETLPRKRLIWGAISGVHHVVHYESGGYVHSFHLLVATLGNGGQQPKVIWRGIGGLYKDYTAFLLALRTGEFNDESEP</sequence>
<keyword evidence="1" id="KW-0472">Membrane</keyword>